<gene>
    <name evidence="2" type="ORF">FPOA_03236</name>
</gene>
<name>A0A1B8B9A4_FUSPO</name>
<evidence type="ECO:0000256" key="1">
    <source>
        <dbReference type="SAM" id="MobiDB-lite"/>
    </source>
</evidence>
<evidence type="ECO:0000313" key="2">
    <source>
        <dbReference type="EMBL" id="OBS29300.1"/>
    </source>
</evidence>
<feature type="region of interest" description="Disordered" evidence="1">
    <location>
        <begin position="323"/>
        <end position="384"/>
    </location>
</feature>
<protein>
    <submittedName>
        <fullName evidence="2">Uncharacterized protein</fullName>
    </submittedName>
</protein>
<proteinExistence type="predicted"/>
<feature type="compositionally biased region" description="Basic residues" evidence="1">
    <location>
        <begin position="346"/>
        <end position="355"/>
    </location>
</feature>
<feature type="compositionally biased region" description="Polar residues" evidence="1">
    <location>
        <begin position="26"/>
        <end position="39"/>
    </location>
</feature>
<dbReference type="OMA" id="PYPENWA"/>
<dbReference type="STRING" id="36050.A0A1B8B9A4"/>
<sequence>MAGGPPPNMDFTNRDSFHGDVPPPSYSETDIYSATTRSPQVPHPAFPAAGSGSGSGHGPTAPGDHVAFPMSPTSTTGSVIYTPPETPQAVNSNIEIPVQLLRNRLASATRYFETRPHSPSTSLSFEYSIAVTPDSVPADIPYPENWAAHDVTPQDWATFVNFLLPDHDAVKNEAIFGGETKSEDGSDVKSATPNANAKSERQAADFSERHLFRQEAEATIYHWNTGFFIPRKVVVLLIPEEPVHVSGRQETALNSPPEGIPQPGPSYQREAMPQHREGRFQGGWGGIPRGDRFVADANGLRIGDLHMDSRGIRMGGQSIGDAWLFGPGREHRHAPHEANFGPTRGRAPHNHHHGARNLSSSTSSSSSSDSSSSADSIGSLPDHDDIKEEQLPFYVARLEQWIANPHEVRSKADVKQLKAELKAGKRNTTPLSPNIDRKELKKQSKTLAHQWKSLKREQKKNKRERKRAEKEAKRRMKREMKAAHRDHRREQRGRGRGRGHTNPPVVPGFPSAQTHFTPGWPHSHPAHVPIHPQGRGDWWGWPNRGVFRG</sequence>
<comment type="caution">
    <text evidence="2">The sequence shown here is derived from an EMBL/GenBank/DDBJ whole genome shotgun (WGS) entry which is preliminary data.</text>
</comment>
<dbReference type="AlphaFoldDB" id="A0A1B8B9A4"/>
<feature type="compositionally biased region" description="Low complexity" evidence="1">
    <location>
        <begin position="359"/>
        <end position="376"/>
    </location>
</feature>
<feature type="region of interest" description="Disordered" evidence="1">
    <location>
        <begin position="420"/>
        <end position="506"/>
    </location>
</feature>
<feature type="region of interest" description="Disordered" evidence="1">
    <location>
        <begin position="178"/>
        <end position="204"/>
    </location>
</feature>
<feature type="region of interest" description="Disordered" evidence="1">
    <location>
        <begin position="1"/>
        <end position="87"/>
    </location>
</feature>
<keyword evidence="3" id="KW-1185">Reference proteome</keyword>
<dbReference type="EMBL" id="LYXU01000001">
    <property type="protein sequence ID" value="OBS29300.1"/>
    <property type="molecule type" value="Genomic_DNA"/>
</dbReference>
<reference evidence="2 3" key="1">
    <citation type="submission" date="2016-06" db="EMBL/GenBank/DDBJ databases">
        <title>Living apart together: crosstalk between the core and supernumerary genomes in a fungal plant pathogen.</title>
        <authorList>
            <person name="Vanheule A."/>
            <person name="Audenaert K."/>
            <person name="Warris S."/>
            <person name="Van De Geest H."/>
            <person name="Schijlen E."/>
            <person name="Hofte M."/>
            <person name="De Saeger S."/>
            <person name="Haesaert G."/>
            <person name="Waalwijk C."/>
            <person name="Van Der Lee T."/>
        </authorList>
    </citation>
    <scope>NUCLEOTIDE SEQUENCE [LARGE SCALE GENOMIC DNA]</scope>
    <source>
        <strain evidence="2 3">2516</strain>
    </source>
</reference>
<organism evidence="2 3">
    <name type="scientific">Fusarium poae</name>
    <dbReference type="NCBI Taxonomy" id="36050"/>
    <lineage>
        <taxon>Eukaryota</taxon>
        <taxon>Fungi</taxon>
        <taxon>Dikarya</taxon>
        <taxon>Ascomycota</taxon>
        <taxon>Pezizomycotina</taxon>
        <taxon>Sordariomycetes</taxon>
        <taxon>Hypocreomycetidae</taxon>
        <taxon>Hypocreales</taxon>
        <taxon>Nectriaceae</taxon>
        <taxon>Fusarium</taxon>
    </lineage>
</organism>
<feature type="compositionally biased region" description="Basic and acidic residues" evidence="1">
    <location>
        <begin position="479"/>
        <end position="493"/>
    </location>
</feature>
<dbReference type="Proteomes" id="UP000091967">
    <property type="component" value="Unassembled WGS sequence"/>
</dbReference>
<evidence type="ECO:0000313" key="3">
    <source>
        <dbReference type="Proteomes" id="UP000091967"/>
    </source>
</evidence>
<feature type="region of interest" description="Disordered" evidence="1">
    <location>
        <begin position="247"/>
        <end position="287"/>
    </location>
</feature>
<accession>A0A1B8B9A4</accession>